<name>A0A1W4WAV5_AGRPL</name>
<dbReference type="Proteomes" id="UP000192223">
    <property type="component" value="Unplaced"/>
</dbReference>
<dbReference type="PANTHER" id="PTHR12935">
    <property type="entry name" value="GAMMA-GLUTAMYLCYCLOTRANSFERASE"/>
    <property type="match status" value="1"/>
</dbReference>
<keyword evidence="2" id="KW-0456">Lyase</keyword>
<feature type="binding site" evidence="4">
    <location>
        <begin position="9"/>
        <end position="14"/>
    </location>
    <ligand>
        <name>substrate</name>
    </ligand>
</feature>
<gene>
    <name evidence="6" type="primary">LOC108734187</name>
</gene>
<protein>
    <recommendedName>
        <fullName evidence="1">gamma-glutamylcyclotransferase</fullName>
        <ecNumber evidence="1">4.3.2.9</ecNumber>
    </recommendedName>
</protein>
<organism evidence="5 6">
    <name type="scientific">Agrilus planipennis</name>
    <name type="common">Emerald ash borer</name>
    <name type="synonym">Agrilus marcopoli</name>
    <dbReference type="NCBI Taxonomy" id="224129"/>
    <lineage>
        <taxon>Eukaryota</taxon>
        <taxon>Metazoa</taxon>
        <taxon>Ecdysozoa</taxon>
        <taxon>Arthropoda</taxon>
        <taxon>Hexapoda</taxon>
        <taxon>Insecta</taxon>
        <taxon>Pterygota</taxon>
        <taxon>Neoptera</taxon>
        <taxon>Endopterygota</taxon>
        <taxon>Coleoptera</taxon>
        <taxon>Polyphaga</taxon>
        <taxon>Elateriformia</taxon>
        <taxon>Buprestoidea</taxon>
        <taxon>Buprestidae</taxon>
        <taxon>Agrilinae</taxon>
        <taxon>Agrilus</taxon>
    </lineage>
</organism>
<dbReference type="AlphaFoldDB" id="A0A1W4WAV5"/>
<dbReference type="Gene3D" id="3.10.490.10">
    <property type="entry name" value="Gamma-glutamyl cyclotransferase-like"/>
    <property type="match status" value="1"/>
</dbReference>
<dbReference type="InParanoid" id="A0A1W4WAV5"/>
<dbReference type="FunCoup" id="A0A1W4WAV5">
    <property type="interactions" value="42"/>
</dbReference>
<feature type="active site" description="Proton acceptor" evidence="3">
    <location>
        <position position="84"/>
    </location>
</feature>
<dbReference type="SUPFAM" id="SSF110857">
    <property type="entry name" value="Gamma-glutamyl cyclotransferase-like"/>
    <property type="match status" value="1"/>
</dbReference>
<evidence type="ECO:0000313" key="5">
    <source>
        <dbReference type="Proteomes" id="UP000192223"/>
    </source>
</evidence>
<keyword evidence="5" id="KW-1185">Reference proteome</keyword>
<dbReference type="InterPro" id="IPR017939">
    <property type="entry name" value="G-Glutamylcylcotransferase"/>
</dbReference>
<feature type="binding site" evidence="4">
    <location>
        <position position="136"/>
    </location>
    <ligand>
        <name>substrate</name>
    </ligand>
</feature>
<dbReference type="RefSeq" id="XP_018321121.1">
    <property type="nucleotide sequence ID" value="XM_018465619.2"/>
</dbReference>
<evidence type="ECO:0000256" key="2">
    <source>
        <dbReference type="ARBA" id="ARBA00023239"/>
    </source>
</evidence>
<evidence type="ECO:0000256" key="4">
    <source>
        <dbReference type="PIRSR" id="PIRSR617939-2"/>
    </source>
</evidence>
<dbReference type="InterPro" id="IPR013024">
    <property type="entry name" value="GGCT-like"/>
</dbReference>
<dbReference type="CDD" id="cd06661">
    <property type="entry name" value="GGCT_like"/>
    <property type="match status" value="1"/>
</dbReference>
<dbReference type="PANTHER" id="PTHR12935:SF0">
    <property type="entry name" value="GAMMA-GLUTAMYLCYCLOTRANSFERASE"/>
    <property type="match status" value="1"/>
</dbReference>
<sequence length="165" mass="19195">MSSSRIFLYFAYGSNLSQNRIRQNCPSARRKTLAKLENYRLDFITFASGWNGAIATIVPHRDLEVWGAIWEINLDDLARLDCQEGVHNNMYYPLDVDVILMDDSKLTCRTYIQTVVPNFFHDIKKLPMNRRPSRRYLKTILEGAMESGITGKYMNFLKTIPHNEI</sequence>
<accession>A0A1W4WAV5</accession>
<dbReference type="GO" id="GO:0003839">
    <property type="term" value="F:gamma-glutamylcyclotransferase activity"/>
    <property type="evidence" value="ECO:0007669"/>
    <property type="project" value="UniProtKB-EC"/>
</dbReference>
<dbReference type="KEGG" id="apln:108734187"/>
<dbReference type="GeneID" id="108734187"/>
<proteinExistence type="predicted"/>
<dbReference type="OrthoDB" id="2924818at2759"/>
<evidence type="ECO:0000256" key="1">
    <source>
        <dbReference type="ARBA" id="ARBA00012346"/>
    </source>
</evidence>
<reference evidence="6" key="1">
    <citation type="submission" date="2025-08" db="UniProtKB">
        <authorList>
            <consortium name="RefSeq"/>
        </authorList>
    </citation>
    <scope>IDENTIFICATION</scope>
    <source>
        <tissue evidence="6">Entire body</tissue>
    </source>
</reference>
<dbReference type="EC" id="4.3.2.9" evidence="1"/>
<dbReference type="STRING" id="224129.A0A1W4WAV5"/>
<evidence type="ECO:0000256" key="3">
    <source>
        <dbReference type="PIRSR" id="PIRSR617939-1"/>
    </source>
</evidence>
<evidence type="ECO:0000313" key="6">
    <source>
        <dbReference type="RefSeq" id="XP_018321121.1"/>
    </source>
</evidence>
<dbReference type="Pfam" id="PF13772">
    <property type="entry name" value="AIG2_2"/>
    <property type="match status" value="1"/>
</dbReference>
<dbReference type="InterPro" id="IPR036568">
    <property type="entry name" value="GGCT-like_sf"/>
</dbReference>